<evidence type="ECO:0000256" key="6">
    <source>
        <dbReference type="SAM" id="MobiDB-lite"/>
    </source>
</evidence>
<name>A0A926I534_9FIRM</name>
<dbReference type="Pfam" id="PF00692">
    <property type="entry name" value="dUTPase"/>
    <property type="match status" value="1"/>
</dbReference>
<dbReference type="InterPro" id="IPR036157">
    <property type="entry name" value="dUTPase-like_sf"/>
</dbReference>
<feature type="binding site" evidence="5">
    <location>
        <position position="78"/>
    </location>
    <ligand>
        <name>substrate</name>
    </ligand>
</feature>
<dbReference type="GO" id="GO:0046081">
    <property type="term" value="P:dUTP catabolic process"/>
    <property type="evidence" value="ECO:0007669"/>
    <property type="project" value="InterPro"/>
</dbReference>
<feature type="domain" description="dUTPase-like" evidence="7">
    <location>
        <begin position="14"/>
        <end position="144"/>
    </location>
</feature>
<keyword evidence="3 5" id="KW-0546">Nucleotide metabolism</keyword>
<dbReference type="PANTHER" id="PTHR11241">
    <property type="entry name" value="DEOXYURIDINE 5'-TRIPHOSPHATE NUCLEOTIDOHYDROLASE"/>
    <property type="match status" value="1"/>
</dbReference>
<evidence type="ECO:0000259" key="7">
    <source>
        <dbReference type="Pfam" id="PF00692"/>
    </source>
</evidence>
<dbReference type="Gene3D" id="2.70.40.10">
    <property type="match status" value="1"/>
</dbReference>
<dbReference type="InterPro" id="IPR008181">
    <property type="entry name" value="dUTPase"/>
</dbReference>
<evidence type="ECO:0000313" key="9">
    <source>
        <dbReference type="Proteomes" id="UP000653127"/>
    </source>
</evidence>
<dbReference type="NCBIfam" id="TIGR00576">
    <property type="entry name" value="dut"/>
    <property type="match status" value="1"/>
</dbReference>
<feature type="binding site" evidence="5">
    <location>
        <begin position="82"/>
        <end position="84"/>
    </location>
    <ligand>
        <name>substrate</name>
    </ligand>
</feature>
<comment type="caution">
    <text evidence="5">Lacks conserved residue(s) required for the propagation of feature annotation.</text>
</comment>
<comment type="catalytic activity">
    <reaction evidence="4 5">
        <text>dUTP + H2O = dUMP + diphosphate + H(+)</text>
        <dbReference type="Rhea" id="RHEA:10248"/>
        <dbReference type="ChEBI" id="CHEBI:15377"/>
        <dbReference type="ChEBI" id="CHEBI:15378"/>
        <dbReference type="ChEBI" id="CHEBI:33019"/>
        <dbReference type="ChEBI" id="CHEBI:61555"/>
        <dbReference type="ChEBI" id="CHEBI:246422"/>
        <dbReference type="EC" id="3.6.1.23"/>
    </reaction>
</comment>
<evidence type="ECO:0000256" key="1">
    <source>
        <dbReference type="ARBA" id="ARBA00006581"/>
    </source>
</evidence>
<protein>
    <recommendedName>
        <fullName evidence="5">Deoxyuridine 5'-triphosphate nucleotidohydrolase</fullName>
        <shortName evidence="5">dUTPase</shortName>
        <ecNumber evidence="5">3.6.1.23</ecNumber>
    </recommendedName>
    <alternativeName>
        <fullName evidence="5">dUTP pyrophosphatase</fullName>
    </alternativeName>
</protein>
<dbReference type="RefSeq" id="WP_249282936.1">
    <property type="nucleotide sequence ID" value="NZ_JACRST010000010.1"/>
</dbReference>
<gene>
    <name evidence="5 8" type="primary">dut</name>
    <name evidence="8" type="ORF">H8711_07930</name>
</gene>
<dbReference type="EMBL" id="JACRST010000010">
    <property type="protein sequence ID" value="MBC8546861.1"/>
    <property type="molecule type" value="Genomic_DNA"/>
</dbReference>
<reference evidence="8" key="1">
    <citation type="submission" date="2020-08" db="EMBL/GenBank/DDBJ databases">
        <title>Genome public.</title>
        <authorList>
            <person name="Liu C."/>
            <person name="Sun Q."/>
        </authorList>
    </citation>
    <scope>NUCLEOTIDE SEQUENCE</scope>
    <source>
        <strain evidence="8">NSJ-31</strain>
    </source>
</reference>
<evidence type="ECO:0000313" key="8">
    <source>
        <dbReference type="EMBL" id="MBC8546861.1"/>
    </source>
</evidence>
<dbReference type="InterPro" id="IPR033704">
    <property type="entry name" value="dUTPase_trimeric"/>
</dbReference>
<keyword evidence="5" id="KW-0460">Magnesium</keyword>
<comment type="cofactor">
    <cofactor evidence="5">
        <name>Mg(2+)</name>
        <dbReference type="ChEBI" id="CHEBI:18420"/>
    </cofactor>
</comment>
<dbReference type="SUPFAM" id="SSF51283">
    <property type="entry name" value="dUTPase-like"/>
    <property type="match status" value="1"/>
</dbReference>
<dbReference type="Proteomes" id="UP000653127">
    <property type="component" value="Unassembled WGS sequence"/>
</dbReference>
<evidence type="ECO:0000256" key="3">
    <source>
        <dbReference type="ARBA" id="ARBA00023080"/>
    </source>
</evidence>
<proteinExistence type="inferred from homology"/>
<evidence type="ECO:0000256" key="5">
    <source>
        <dbReference type="HAMAP-Rule" id="MF_00116"/>
    </source>
</evidence>
<dbReference type="InterPro" id="IPR029054">
    <property type="entry name" value="dUTPase-like"/>
</dbReference>
<keyword evidence="9" id="KW-1185">Reference proteome</keyword>
<evidence type="ECO:0000256" key="4">
    <source>
        <dbReference type="ARBA" id="ARBA00047686"/>
    </source>
</evidence>
<keyword evidence="2 5" id="KW-0378">Hydrolase</keyword>
<dbReference type="PANTHER" id="PTHR11241:SF0">
    <property type="entry name" value="DEOXYURIDINE 5'-TRIPHOSPHATE NUCLEOTIDOHYDROLASE"/>
    <property type="match status" value="1"/>
</dbReference>
<dbReference type="NCBIfam" id="NF001862">
    <property type="entry name" value="PRK00601.1"/>
    <property type="match status" value="1"/>
</dbReference>
<accession>A0A926I534</accession>
<feature type="binding site" evidence="5">
    <location>
        <begin position="65"/>
        <end position="67"/>
    </location>
    <ligand>
        <name>substrate</name>
    </ligand>
</feature>
<dbReference type="AlphaFoldDB" id="A0A926I534"/>
<feature type="region of interest" description="Disordered" evidence="6">
    <location>
        <begin position="138"/>
        <end position="157"/>
    </location>
</feature>
<dbReference type="GO" id="GO:0000287">
    <property type="term" value="F:magnesium ion binding"/>
    <property type="evidence" value="ECO:0007669"/>
    <property type="project" value="UniProtKB-UniRule"/>
</dbReference>
<dbReference type="CDD" id="cd07557">
    <property type="entry name" value="trimeric_dUTPase"/>
    <property type="match status" value="1"/>
</dbReference>
<sequence>MTLQVKKLREGALLPRRATEGSAGYDLHACLDGPLEILPGETRTVPTGIAIALPGPDCAAFVYARSGLGIKHGIVPGNCVGVIDSDYRGELLVGLHNHSAEPFTIQPGDRVAQMIIAPVLCPALIECDELDDTARGAGGFGSTGVGNADRKAGDGAH</sequence>
<dbReference type="GO" id="GO:0004170">
    <property type="term" value="F:dUTP diphosphatase activity"/>
    <property type="evidence" value="ECO:0007669"/>
    <property type="project" value="UniProtKB-UniRule"/>
</dbReference>
<dbReference type="HAMAP" id="MF_00116">
    <property type="entry name" value="dUTPase_bact"/>
    <property type="match status" value="1"/>
</dbReference>
<comment type="similarity">
    <text evidence="1 5">Belongs to the dUTPase family.</text>
</comment>
<feature type="compositionally biased region" description="Basic and acidic residues" evidence="6">
    <location>
        <begin position="148"/>
        <end position="157"/>
    </location>
</feature>
<organism evidence="8 9">
    <name type="scientific">Ligaoa zhengdingensis</name>
    <dbReference type="NCBI Taxonomy" id="2763658"/>
    <lineage>
        <taxon>Bacteria</taxon>
        <taxon>Bacillati</taxon>
        <taxon>Bacillota</taxon>
        <taxon>Clostridia</taxon>
        <taxon>Eubacteriales</taxon>
        <taxon>Oscillospiraceae</taxon>
        <taxon>Ligaoa</taxon>
    </lineage>
</organism>
<dbReference type="GO" id="GO:0006226">
    <property type="term" value="P:dUMP biosynthetic process"/>
    <property type="evidence" value="ECO:0007669"/>
    <property type="project" value="UniProtKB-UniRule"/>
</dbReference>
<comment type="pathway">
    <text evidence="5">Pyrimidine metabolism; dUMP biosynthesis; dUMP from dCTP (dUTP route): step 2/2.</text>
</comment>
<comment type="caution">
    <text evidence="8">The sequence shown here is derived from an EMBL/GenBank/DDBJ whole genome shotgun (WGS) entry which is preliminary data.</text>
</comment>
<dbReference type="EC" id="3.6.1.23" evidence="5"/>
<comment type="function">
    <text evidence="5">This enzyme is involved in nucleotide metabolism: it produces dUMP, the immediate precursor of thymidine nucleotides and it decreases the intracellular concentration of dUTP so that uracil cannot be incorporated into DNA.</text>
</comment>
<evidence type="ECO:0000256" key="2">
    <source>
        <dbReference type="ARBA" id="ARBA00022801"/>
    </source>
</evidence>
<keyword evidence="5" id="KW-0479">Metal-binding</keyword>